<name>A0A1V6X124_PENNA</name>
<dbReference type="AlphaFoldDB" id="A0A1V6X124"/>
<accession>A0A1V6X124</accession>
<sequence length="99" mass="11190">MKIPKFLKSIEQCPESLPACDLIQDEQGTLLDKGPPLSNRPVRSRELHIQPPFGVDLIPEAHLLDGTDQFSIDRTLVRIKVEPEAPWHEKWVLGDNVDA</sequence>
<evidence type="ECO:0000313" key="2">
    <source>
        <dbReference type="Proteomes" id="UP000191691"/>
    </source>
</evidence>
<evidence type="ECO:0000313" key="1">
    <source>
        <dbReference type="EMBL" id="OQE68833.1"/>
    </source>
</evidence>
<dbReference type="EMBL" id="MOOB01000144">
    <property type="protein sequence ID" value="OQE68833.1"/>
    <property type="molecule type" value="Genomic_DNA"/>
</dbReference>
<comment type="caution">
    <text evidence="1">The sequence shown here is derived from an EMBL/GenBank/DDBJ whole genome shotgun (WGS) entry which is preliminary data.</text>
</comment>
<reference evidence="2" key="1">
    <citation type="journal article" date="2017" name="Nat. Microbiol.">
        <title>Global analysis of biosynthetic gene clusters reveals vast potential of secondary metabolite production in Penicillium species.</title>
        <authorList>
            <person name="Nielsen J.C."/>
            <person name="Grijseels S."/>
            <person name="Prigent S."/>
            <person name="Ji B."/>
            <person name="Dainat J."/>
            <person name="Nielsen K.F."/>
            <person name="Frisvad J.C."/>
            <person name="Workman M."/>
            <person name="Nielsen J."/>
        </authorList>
    </citation>
    <scope>NUCLEOTIDE SEQUENCE [LARGE SCALE GENOMIC DNA]</scope>
    <source>
        <strain evidence="2">IBT 13039</strain>
    </source>
</reference>
<proteinExistence type="predicted"/>
<gene>
    <name evidence="1" type="ORF">PENNAL_c0144G08786</name>
</gene>
<organism evidence="1 2">
    <name type="scientific">Penicillium nalgiovense</name>
    <dbReference type="NCBI Taxonomy" id="60175"/>
    <lineage>
        <taxon>Eukaryota</taxon>
        <taxon>Fungi</taxon>
        <taxon>Dikarya</taxon>
        <taxon>Ascomycota</taxon>
        <taxon>Pezizomycotina</taxon>
        <taxon>Eurotiomycetes</taxon>
        <taxon>Eurotiomycetidae</taxon>
        <taxon>Eurotiales</taxon>
        <taxon>Aspergillaceae</taxon>
        <taxon>Penicillium</taxon>
    </lineage>
</organism>
<keyword evidence="2" id="KW-1185">Reference proteome</keyword>
<protein>
    <submittedName>
        <fullName evidence="1">Uncharacterized protein</fullName>
    </submittedName>
</protein>
<dbReference type="Proteomes" id="UP000191691">
    <property type="component" value="Unassembled WGS sequence"/>
</dbReference>